<dbReference type="Gene3D" id="1.20.120.1550">
    <property type="entry name" value="Protein of unknown function DUF5063"/>
    <property type="match status" value="1"/>
</dbReference>
<comment type="caution">
    <text evidence="1">The sequence shown here is derived from an EMBL/GenBank/DDBJ whole genome shotgun (WGS) entry which is preliminary data.</text>
</comment>
<protein>
    <submittedName>
        <fullName evidence="1">DUF5063 domain-containing protein</fullName>
    </submittedName>
</protein>
<evidence type="ECO:0000313" key="1">
    <source>
        <dbReference type="EMBL" id="TMJ07338.1"/>
    </source>
</evidence>
<dbReference type="AlphaFoldDB" id="A0A537LH52"/>
<sequence>MSDENRRIYEDFTGRVNRFMRVVAEAEQLPTFEFLTRVGQAIADLYSGAMGLPDVEPETDTNAPEPESAGSIYGILRDKLGPADDYWKVFDSTEKEEPAHASLADDISDIHHDLSKGLRLAEHGASPSEIIWLWRDLFQSHWGDHAVGAIDAIYWRLRPRWLQT</sequence>
<accession>A0A537LH52</accession>
<organism evidence="1 2">
    <name type="scientific">Candidatus Segetimicrobium genomatis</name>
    <dbReference type="NCBI Taxonomy" id="2569760"/>
    <lineage>
        <taxon>Bacteria</taxon>
        <taxon>Bacillati</taxon>
        <taxon>Candidatus Sysuimicrobiota</taxon>
        <taxon>Candidatus Sysuimicrobiia</taxon>
        <taxon>Candidatus Sysuimicrobiales</taxon>
        <taxon>Candidatus Segetimicrobiaceae</taxon>
        <taxon>Candidatus Segetimicrobium</taxon>
    </lineage>
</organism>
<dbReference type="EMBL" id="VBAJ01000183">
    <property type="protein sequence ID" value="TMJ07338.1"/>
    <property type="molecule type" value="Genomic_DNA"/>
</dbReference>
<dbReference type="Pfam" id="PF16702">
    <property type="entry name" value="DUF5063"/>
    <property type="match status" value="1"/>
</dbReference>
<evidence type="ECO:0000313" key="2">
    <source>
        <dbReference type="Proteomes" id="UP000318661"/>
    </source>
</evidence>
<dbReference type="InterPro" id="IPR032025">
    <property type="entry name" value="DUF5063"/>
</dbReference>
<dbReference type="InterPro" id="IPR038312">
    <property type="entry name" value="DUF5063_sf"/>
</dbReference>
<reference evidence="1 2" key="1">
    <citation type="journal article" date="2019" name="Nat. Microbiol.">
        <title>Mediterranean grassland soil C-N compound turnover is dependent on rainfall and depth, and is mediated by genomically divergent microorganisms.</title>
        <authorList>
            <person name="Diamond S."/>
            <person name="Andeer P.F."/>
            <person name="Li Z."/>
            <person name="Crits-Christoph A."/>
            <person name="Burstein D."/>
            <person name="Anantharaman K."/>
            <person name="Lane K.R."/>
            <person name="Thomas B.C."/>
            <person name="Pan C."/>
            <person name="Northen T.R."/>
            <person name="Banfield J.F."/>
        </authorList>
    </citation>
    <scope>NUCLEOTIDE SEQUENCE [LARGE SCALE GENOMIC DNA]</scope>
    <source>
        <strain evidence="1">NP_2</strain>
    </source>
</reference>
<gene>
    <name evidence="1" type="ORF">E6G99_07015</name>
</gene>
<name>A0A537LH52_9BACT</name>
<dbReference type="Proteomes" id="UP000318661">
    <property type="component" value="Unassembled WGS sequence"/>
</dbReference>
<proteinExistence type="predicted"/>